<dbReference type="Gene3D" id="3.40.630.30">
    <property type="match status" value="1"/>
</dbReference>
<feature type="domain" description="N-acetyltransferase" evidence="1">
    <location>
        <begin position="6"/>
        <end position="93"/>
    </location>
</feature>
<dbReference type="InterPro" id="IPR045057">
    <property type="entry name" value="Gcn5-rel_NAT"/>
</dbReference>
<reference evidence="2 3" key="1">
    <citation type="submission" date="2020-08" db="EMBL/GenBank/DDBJ databases">
        <title>Sequencing the genomes of 1000 actinobacteria strains.</title>
        <authorList>
            <person name="Klenk H.-P."/>
        </authorList>
    </citation>
    <scope>NUCLEOTIDE SEQUENCE [LARGE SCALE GENOMIC DNA]</scope>
    <source>
        <strain evidence="2 3">DSM 20146</strain>
    </source>
</reference>
<organism evidence="2 3">
    <name type="scientific">Leifsonia aquatica</name>
    <name type="common">Corynebacterium aquaticum</name>
    <dbReference type="NCBI Taxonomy" id="144185"/>
    <lineage>
        <taxon>Bacteria</taxon>
        <taxon>Bacillati</taxon>
        <taxon>Actinomycetota</taxon>
        <taxon>Actinomycetes</taxon>
        <taxon>Micrococcales</taxon>
        <taxon>Microbacteriaceae</taxon>
        <taxon>Leifsonia</taxon>
    </lineage>
</organism>
<name>A0A7W4YIH6_LEIAQ</name>
<evidence type="ECO:0000259" key="1">
    <source>
        <dbReference type="PROSITE" id="PS51729"/>
    </source>
</evidence>
<protein>
    <recommendedName>
        <fullName evidence="1">N-acetyltransferase domain-containing protein</fullName>
    </recommendedName>
</protein>
<dbReference type="SUPFAM" id="SSF55729">
    <property type="entry name" value="Acyl-CoA N-acyltransferases (Nat)"/>
    <property type="match status" value="1"/>
</dbReference>
<dbReference type="RefSeq" id="WP_021754519.1">
    <property type="nucleotide sequence ID" value="NZ_JACHVP010000002.1"/>
</dbReference>
<accession>A0A7W4YIH6</accession>
<dbReference type="PANTHER" id="PTHR31435">
    <property type="entry name" value="PROTEIN NATD1"/>
    <property type="match status" value="1"/>
</dbReference>
<dbReference type="Proteomes" id="UP000538196">
    <property type="component" value="Unassembled WGS sequence"/>
</dbReference>
<dbReference type="InterPro" id="IPR016181">
    <property type="entry name" value="Acyl_CoA_acyltransferase"/>
</dbReference>
<proteinExistence type="predicted"/>
<keyword evidence="3" id="KW-1185">Reference proteome</keyword>
<dbReference type="PROSITE" id="PS51729">
    <property type="entry name" value="GNAT_YJDJ"/>
    <property type="match status" value="1"/>
</dbReference>
<comment type="caution">
    <text evidence="2">The sequence shown here is derived from an EMBL/GenBank/DDBJ whole genome shotgun (WGS) entry which is preliminary data.</text>
</comment>
<dbReference type="PANTHER" id="PTHR31435:SF10">
    <property type="entry name" value="BSR4717 PROTEIN"/>
    <property type="match status" value="1"/>
</dbReference>
<evidence type="ECO:0000313" key="3">
    <source>
        <dbReference type="Proteomes" id="UP000538196"/>
    </source>
</evidence>
<dbReference type="InterPro" id="IPR031165">
    <property type="entry name" value="GNAT_YJDJ"/>
</dbReference>
<dbReference type="AlphaFoldDB" id="A0A7W4YIH6"/>
<dbReference type="Pfam" id="PF14542">
    <property type="entry name" value="Acetyltransf_CG"/>
    <property type="match status" value="1"/>
</dbReference>
<sequence>MSLTVQNEPDASRYALYKDGERIGVAEYDLRDDAIVFTHTEVDPEKREKGMASTLVQTALDDVRDNSERRVIASCPYVRSWISEHPEYDALQRR</sequence>
<gene>
    <name evidence="2" type="ORF">FHX33_002061</name>
</gene>
<dbReference type="EMBL" id="JACHVP010000002">
    <property type="protein sequence ID" value="MBB2967298.1"/>
    <property type="molecule type" value="Genomic_DNA"/>
</dbReference>
<evidence type="ECO:0000313" key="2">
    <source>
        <dbReference type="EMBL" id="MBB2967298.1"/>
    </source>
</evidence>